<name>A0A8S5VFY2_9CAUD</name>
<dbReference type="Gene3D" id="2.40.30.200">
    <property type="match status" value="1"/>
</dbReference>
<proteinExistence type="predicted"/>
<reference evidence="1" key="1">
    <citation type="journal article" date="2021" name="Proc. Natl. Acad. Sci. U.S.A.">
        <title>A Catalog of Tens of Thousands of Viruses from Human Metagenomes Reveals Hidden Associations with Chronic Diseases.</title>
        <authorList>
            <person name="Tisza M.J."/>
            <person name="Buck C.B."/>
        </authorList>
    </citation>
    <scope>NUCLEOTIDE SEQUENCE</scope>
    <source>
        <strain evidence="1">CtNHj22</strain>
    </source>
</reference>
<evidence type="ECO:0000313" key="1">
    <source>
        <dbReference type="EMBL" id="DAG05519.1"/>
    </source>
</evidence>
<dbReference type="EMBL" id="BK016261">
    <property type="protein sequence ID" value="DAG05519.1"/>
    <property type="molecule type" value="Genomic_DNA"/>
</dbReference>
<organism evidence="1">
    <name type="scientific">Siphoviridae sp. ctNHj22</name>
    <dbReference type="NCBI Taxonomy" id="2825468"/>
    <lineage>
        <taxon>Viruses</taxon>
        <taxon>Duplodnaviria</taxon>
        <taxon>Heunggongvirae</taxon>
        <taxon>Uroviricota</taxon>
        <taxon>Caudoviricetes</taxon>
    </lineage>
</organism>
<sequence>MNFYDSIHAAAEKNPRLNDVHVFLEGEETSLRSRFGLWLNKSYPQIGKAQTESNLVYVPASDKPLNLTRALDGKIHYKQRTIQMQFTVMQPKAMWETIRSKLETALQGQWLKFLFTKDPSWTWTGLFDVELTPGEYQATATITVTACPYKTSVTAAAGSDWLWDTFNFETDTIYDTSTEVGRL</sequence>
<accession>A0A8S5VFY2</accession>
<protein>
    <submittedName>
        <fullName evidence="1">Distal tail protein</fullName>
    </submittedName>
</protein>